<gene>
    <name evidence="3" type="ORF">HCR76_16830</name>
</gene>
<keyword evidence="2" id="KW-0413">Isomerase</keyword>
<dbReference type="PANTHER" id="PTHR43709:SF2">
    <property type="entry name" value="DUF453 DOMAIN PROTEIN (AFU_ORTHOLOGUE AFUA_6G00360)"/>
    <property type="match status" value="1"/>
</dbReference>
<dbReference type="PANTHER" id="PTHR43709">
    <property type="entry name" value="ACONITATE ISOMERASE-RELATED"/>
    <property type="match status" value="1"/>
</dbReference>
<dbReference type="Gene3D" id="3.10.310.10">
    <property type="entry name" value="Diaminopimelate Epimerase, Chain A, domain 1"/>
    <property type="match status" value="2"/>
</dbReference>
<dbReference type="Proteomes" id="UP000662814">
    <property type="component" value="Chromosome"/>
</dbReference>
<protein>
    <recommendedName>
        <fullName evidence="5">3-methylitaconate isomerase</fullName>
    </recommendedName>
</protein>
<accession>A0ABX6YI01</accession>
<evidence type="ECO:0000256" key="2">
    <source>
        <dbReference type="ARBA" id="ARBA00023235"/>
    </source>
</evidence>
<evidence type="ECO:0000313" key="3">
    <source>
        <dbReference type="EMBL" id="QPZ38422.1"/>
    </source>
</evidence>
<proteinExistence type="inferred from homology"/>
<evidence type="ECO:0008006" key="5">
    <source>
        <dbReference type="Google" id="ProtNLM"/>
    </source>
</evidence>
<dbReference type="InterPro" id="IPR007400">
    <property type="entry name" value="PrpF-like"/>
</dbReference>
<evidence type="ECO:0000313" key="4">
    <source>
        <dbReference type="Proteomes" id="UP000662814"/>
    </source>
</evidence>
<dbReference type="Pfam" id="PF04303">
    <property type="entry name" value="PrpF"/>
    <property type="match status" value="1"/>
</dbReference>
<sequence length="384" mass="40763">MRVNAVFMRGGTSKALFFHERDLPEDPRQRDAFILSAYGSPDPFRRQIDGVGGAASSTSKVAIISDGRERGVDVLYEFGQVGIEQEMIDRRGNCGNISSAVGPFAVDEGLVTATDPMTIVRFLNVNTGKVIVAHVPTKDGKFDPNGNFELPGVPRSGSPVKLDYLEPGGSVTGSLLPTGNVVDELDVPGIGTIDVSLIDAANPLVFVRWRDVGLDGTETGAQLDADPEFRAKVESIRARASVLAGIAQTVDEATAHVPSVPKLSFVGAPRDYTAANGHSYSAEQMSIRAAMMSMGWLHPSYPLTGAIATSVASRITGTLVNEAVRSDSESVIIGHQSGLLPMEVDVGVDEKGWVAHSASGFRTARRLFEGTVLVPDERLSAVTT</sequence>
<dbReference type="RefSeq" id="WP_166986525.1">
    <property type="nucleotide sequence ID" value="NZ_CP061169.1"/>
</dbReference>
<dbReference type="EMBL" id="CP061169">
    <property type="protein sequence ID" value="QPZ38422.1"/>
    <property type="molecule type" value="Genomic_DNA"/>
</dbReference>
<reference evidence="3 4" key="1">
    <citation type="submission" date="2020-12" db="EMBL/GenBank/DDBJ databases">
        <title>Microbacterium sp. HY060.</title>
        <authorList>
            <person name="Zhou J."/>
        </authorList>
    </citation>
    <scope>NUCLEOTIDE SEQUENCE [LARGE SCALE GENOMIC DNA]</scope>
    <source>
        <strain evidence="3 4">HY60</strain>
    </source>
</reference>
<keyword evidence="4" id="KW-1185">Reference proteome</keyword>
<organism evidence="3 4">
    <name type="scientific">Paramicrobacterium chengjingii</name>
    <dbReference type="NCBI Taxonomy" id="2769067"/>
    <lineage>
        <taxon>Bacteria</taxon>
        <taxon>Bacillati</taxon>
        <taxon>Actinomycetota</taxon>
        <taxon>Actinomycetes</taxon>
        <taxon>Micrococcales</taxon>
        <taxon>Microbacteriaceae</taxon>
        <taxon>Paramicrobacterium</taxon>
    </lineage>
</organism>
<evidence type="ECO:0000256" key="1">
    <source>
        <dbReference type="ARBA" id="ARBA00007673"/>
    </source>
</evidence>
<name>A0ABX6YI01_9MICO</name>
<dbReference type="SUPFAM" id="SSF54506">
    <property type="entry name" value="Diaminopimelate epimerase-like"/>
    <property type="match status" value="2"/>
</dbReference>
<comment type="similarity">
    <text evidence="1">Belongs to the PrpF family.</text>
</comment>